<accession>A0ABY2H913</accession>
<sequence length="86" mass="9615">MNPESCAIIQPLAACGAVQMCSQGATDAREAWGNATMSRATRQPRENTKDRSPSPWPSLPMRRAEIRGSRRRWSSNWTSTKLLDQP</sequence>
<dbReference type="EMBL" id="PPTA01000003">
    <property type="protein sequence ID" value="TFB04743.1"/>
    <property type="molecule type" value="Genomic_DNA"/>
</dbReference>
<dbReference type="GeneID" id="300574475"/>
<gene>
    <name evidence="2" type="ORF">CCMA1212_002647</name>
</gene>
<dbReference type="Proteomes" id="UP001642720">
    <property type="component" value="Unassembled WGS sequence"/>
</dbReference>
<feature type="compositionally biased region" description="Basic and acidic residues" evidence="1">
    <location>
        <begin position="43"/>
        <end position="52"/>
    </location>
</feature>
<reference evidence="2 3" key="1">
    <citation type="submission" date="2018-01" db="EMBL/GenBank/DDBJ databases">
        <title>Genome characterization of the sugarcane-associated fungus Trichoderma ghanense CCMA-1212 and their application in lignocelulose bioconversion.</title>
        <authorList>
            <person name="Steindorff A.S."/>
            <person name="Mendes T.D."/>
            <person name="Vilela E.S.D."/>
            <person name="Rodrigues D.S."/>
            <person name="Formighieri E.F."/>
            <person name="Melo I.S."/>
            <person name="Favaro L.C.L."/>
        </authorList>
    </citation>
    <scope>NUCLEOTIDE SEQUENCE [LARGE SCALE GENOMIC DNA]</scope>
    <source>
        <strain evidence="2 3">CCMA-1212</strain>
    </source>
</reference>
<evidence type="ECO:0000313" key="3">
    <source>
        <dbReference type="Proteomes" id="UP001642720"/>
    </source>
</evidence>
<name>A0ABY2H913_9HYPO</name>
<organism evidence="2 3">
    <name type="scientific">Trichoderma ghanense</name>
    <dbReference type="NCBI Taxonomy" id="65468"/>
    <lineage>
        <taxon>Eukaryota</taxon>
        <taxon>Fungi</taxon>
        <taxon>Dikarya</taxon>
        <taxon>Ascomycota</taxon>
        <taxon>Pezizomycotina</taxon>
        <taxon>Sordariomycetes</taxon>
        <taxon>Hypocreomycetidae</taxon>
        <taxon>Hypocreales</taxon>
        <taxon>Hypocreaceae</taxon>
        <taxon>Trichoderma</taxon>
    </lineage>
</organism>
<proteinExistence type="predicted"/>
<keyword evidence="3" id="KW-1185">Reference proteome</keyword>
<evidence type="ECO:0000256" key="1">
    <source>
        <dbReference type="SAM" id="MobiDB-lite"/>
    </source>
</evidence>
<dbReference type="RefSeq" id="XP_073560944.1">
    <property type="nucleotide sequence ID" value="XM_073700025.1"/>
</dbReference>
<protein>
    <submittedName>
        <fullName evidence="2">Uncharacterized protein</fullName>
    </submittedName>
</protein>
<evidence type="ECO:0000313" key="2">
    <source>
        <dbReference type="EMBL" id="TFB04743.1"/>
    </source>
</evidence>
<feature type="region of interest" description="Disordered" evidence="1">
    <location>
        <begin position="25"/>
        <end position="86"/>
    </location>
</feature>
<comment type="caution">
    <text evidence="2">The sequence shown here is derived from an EMBL/GenBank/DDBJ whole genome shotgun (WGS) entry which is preliminary data.</text>
</comment>